<protein>
    <submittedName>
        <fullName evidence="3">Uncharacterized protein</fullName>
    </submittedName>
</protein>
<evidence type="ECO:0000313" key="5">
    <source>
        <dbReference type="Proteomes" id="UP000254230"/>
    </source>
</evidence>
<gene>
    <name evidence="2" type="ORF">Lqua_1580</name>
    <name evidence="3" type="ORF">NCTC12376_01197</name>
</gene>
<evidence type="ECO:0000313" key="2">
    <source>
        <dbReference type="EMBL" id="KTD51353.1"/>
    </source>
</evidence>
<reference evidence="3 5" key="2">
    <citation type="submission" date="2018-06" db="EMBL/GenBank/DDBJ databases">
        <authorList>
            <consortium name="Pathogen Informatics"/>
            <person name="Doyle S."/>
        </authorList>
    </citation>
    <scope>NUCLEOTIDE SEQUENCE [LARGE SCALE GENOMIC DNA]</scope>
    <source>
        <strain evidence="3 5">NCTC12376</strain>
    </source>
</reference>
<dbReference type="InterPro" id="IPR038765">
    <property type="entry name" value="Papain-like_cys_pep_sf"/>
</dbReference>
<feature type="region of interest" description="Disordered" evidence="1">
    <location>
        <begin position="299"/>
        <end position="331"/>
    </location>
</feature>
<dbReference type="Gene3D" id="3.40.395.10">
    <property type="entry name" value="Adenoviral Proteinase, Chain A"/>
    <property type="match status" value="1"/>
</dbReference>
<dbReference type="EMBL" id="LNYR01000012">
    <property type="protein sequence ID" value="KTD51353.1"/>
    <property type="molecule type" value="Genomic_DNA"/>
</dbReference>
<dbReference type="Proteomes" id="UP000054639">
    <property type="component" value="Unassembled WGS sequence"/>
</dbReference>
<dbReference type="OrthoDB" id="9922759at2"/>
<evidence type="ECO:0000256" key="1">
    <source>
        <dbReference type="SAM" id="MobiDB-lite"/>
    </source>
</evidence>
<dbReference type="Proteomes" id="UP000254230">
    <property type="component" value="Unassembled WGS sequence"/>
</dbReference>
<dbReference type="AlphaFoldDB" id="A0A378KT95"/>
<keyword evidence="4" id="KW-1185">Reference proteome</keyword>
<name>A0A378KT95_9GAMM</name>
<dbReference type="RefSeq" id="WP_058473734.1">
    <property type="nucleotide sequence ID" value="NZ_CAAAIL010000003.1"/>
</dbReference>
<evidence type="ECO:0000313" key="4">
    <source>
        <dbReference type="Proteomes" id="UP000054639"/>
    </source>
</evidence>
<accession>A0A378KT95</accession>
<reference evidence="2 4" key="1">
    <citation type="submission" date="2015-11" db="EMBL/GenBank/DDBJ databases">
        <title>Genomic analysis of 38 Legionella species identifies large and diverse effector repertoires.</title>
        <authorList>
            <person name="Burstein D."/>
            <person name="Amaro F."/>
            <person name="Zusman T."/>
            <person name="Lifshitz Z."/>
            <person name="Cohen O."/>
            <person name="Gilbert J.A."/>
            <person name="Pupko T."/>
            <person name="Shuman H.A."/>
            <person name="Segal G."/>
        </authorList>
    </citation>
    <scope>NUCLEOTIDE SEQUENCE [LARGE SCALE GENOMIC DNA]</scope>
    <source>
        <strain evidence="2 4">ATCC 49507</strain>
    </source>
</reference>
<proteinExistence type="predicted"/>
<feature type="compositionally biased region" description="Polar residues" evidence="1">
    <location>
        <begin position="299"/>
        <end position="310"/>
    </location>
</feature>
<dbReference type="EMBL" id="UGOW01000001">
    <property type="protein sequence ID" value="STY17399.1"/>
    <property type="molecule type" value="Genomic_DNA"/>
</dbReference>
<dbReference type="SUPFAM" id="SSF54001">
    <property type="entry name" value="Cysteine proteinases"/>
    <property type="match status" value="1"/>
</dbReference>
<sequence length="331" mass="37036">MALDGRYGPSELRSVIRVNFTPHTKRPTLGGISTPGYYSNAHAIVLDAATDTVNPKAQTLQTIQDAFEPLKNCTAADKQKKIIIPVTEEQKILGIFPRNHWVTLYYDPQTNQATLLDSRPRIVSFLYPSSAMKESLIDGLSTIYGVKTARETQFEIRYQGTQHNDTYCGAWTSRNIMDLAGANPQRTCTTIEQQTVAYTDKHEQNIVDYNIELVTKGTSDINVHSVPSKPNLWQRFLNFIGINPSNDSVIDSDAPKPELASWSKATQLFDAHPTHSTHSSAQKVDDWEMVDDNELHNTNSQVQSISALSDNENELEIDEHDLSTNTPSFPN</sequence>
<evidence type="ECO:0000313" key="3">
    <source>
        <dbReference type="EMBL" id="STY17399.1"/>
    </source>
</evidence>
<organism evidence="3 5">
    <name type="scientific">Legionella quateirensis</name>
    <dbReference type="NCBI Taxonomy" id="45072"/>
    <lineage>
        <taxon>Bacteria</taxon>
        <taxon>Pseudomonadati</taxon>
        <taxon>Pseudomonadota</taxon>
        <taxon>Gammaproteobacteria</taxon>
        <taxon>Legionellales</taxon>
        <taxon>Legionellaceae</taxon>
        <taxon>Legionella</taxon>
    </lineage>
</organism>